<evidence type="ECO:0000259" key="5">
    <source>
        <dbReference type="PROSITE" id="PS51900"/>
    </source>
</evidence>
<proteinExistence type="predicted"/>
<keyword evidence="1" id="KW-0229">DNA integration</keyword>
<name>A0A944MD69_9GAMM</name>
<dbReference type="GO" id="GO:0003677">
    <property type="term" value="F:DNA binding"/>
    <property type="evidence" value="ECO:0007669"/>
    <property type="project" value="UniProtKB-UniRule"/>
</dbReference>
<dbReference type="InterPro" id="IPR044068">
    <property type="entry name" value="CB"/>
</dbReference>
<dbReference type="EMBL" id="JAHHGM010000031">
    <property type="protein sequence ID" value="MBT2991237.1"/>
    <property type="molecule type" value="Genomic_DNA"/>
</dbReference>
<dbReference type="GO" id="GO:0006310">
    <property type="term" value="P:DNA recombination"/>
    <property type="evidence" value="ECO:0007669"/>
    <property type="project" value="UniProtKB-KW"/>
</dbReference>
<evidence type="ECO:0000256" key="1">
    <source>
        <dbReference type="ARBA" id="ARBA00022908"/>
    </source>
</evidence>
<dbReference type="SUPFAM" id="SSF56349">
    <property type="entry name" value="DNA breaking-rejoining enzymes"/>
    <property type="match status" value="1"/>
</dbReference>
<dbReference type="PROSITE" id="PS51900">
    <property type="entry name" value="CB"/>
    <property type="match status" value="1"/>
</dbReference>
<dbReference type="GO" id="GO:0015074">
    <property type="term" value="P:DNA integration"/>
    <property type="evidence" value="ECO:0007669"/>
    <property type="project" value="UniProtKB-KW"/>
</dbReference>
<evidence type="ECO:0000313" key="6">
    <source>
        <dbReference type="EMBL" id="MBT2991237.1"/>
    </source>
</evidence>
<organism evidence="6 7">
    <name type="scientific">Candidatus Thiodiazotropha taylori</name>
    <dbReference type="NCBI Taxonomy" id="2792791"/>
    <lineage>
        <taxon>Bacteria</taxon>
        <taxon>Pseudomonadati</taxon>
        <taxon>Pseudomonadota</taxon>
        <taxon>Gammaproteobacteria</taxon>
        <taxon>Chromatiales</taxon>
        <taxon>Sedimenticolaceae</taxon>
        <taxon>Candidatus Thiodiazotropha</taxon>
    </lineage>
</organism>
<dbReference type="Gene3D" id="1.10.443.10">
    <property type="entry name" value="Intergrase catalytic core"/>
    <property type="match status" value="1"/>
</dbReference>
<keyword evidence="2 4" id="KW-0238">DNA-binding</keyword>
<reference evidence="6 7" key="1">
    <citation type="submission" date="2021-05" db="EMBL/GenBank/DDBJ databases">
        <title>Genetic and Functional Diversity in Clade A Lucinid endosymbionts from the Bahamas.</title>
        <authorList>
            <person name="Giani N.M."/>
            <person name="Engel A.S."/>
            <person name="Campbell B.J."/>
        </authorList>
    </citation>
    <scope>NUCLEOTIDE SEQUENCE [LARGE SCALE GENOMIC DNA]</scope>
    <source>
        <strain evidence="6">LUC16012Gg_MoonRockCtena</strain>
    </source>
</reference>
<sequence length="299" mass="34933">MDIREAPDPRIGQFWTNYADLLKRFHVPPKAIPWYRRHVEGFMSDHPEVRLRSHTAETVEYWLERIGRQPNINAWQYRQKVDALRLLFGHFLRRPWSSGFDWDRWLNGMRALESDHATIARTYEMIDKAVEDPKNHLAKAHPDLYRRFLVAIRLPDYSTNTEKSYLGWINRYLRFHNNRHPCDCNEPEVASFLEHLTLQRKVAGATQSQALNALVFFYAHVLERPLGKIGPFKRSKKPRRIPTVLSAREINSLFMQLTGVNRLIMHLMYGTGMRVMECVRQGTPLAIPVSCQPGCTGSP</sequence>
<protein>
    <submittedName>
        <fullName evidence="6">Phage integrase N-terminal SAM-like domain-containing protein</fullName>
    </submittedName>
</protein>
<dbReference type="AlphaFoldDB" id="A0A944MD69"/>
<evidence type="ECO:0000256" key="4">
    <source>
        <dbReference type="PROSITE-ProRule" id="PRU01248"/>
    </source>
</evidence>
<dbReference type="Gene3D" id="1.10.150.130">
    <property type="match status" value="2"/>
</dbReference>
<feature type="domain" description="Core-binding (CB)" evidence="5">
    <location>
        <begin position="139"/>
        <end position="222"/>
    </location>
</feature>
<dbReference type="InterPro" id="IPR010998">
    <property type="entry name" value="Integrase_recombinase_N"/>
</dbReference>
<evidence type="ECO:0000313" key="7">
    <source>
        <dbReference type="Proteomes" id="UP000770889"/>
    </source>
</evidence>
<dbReference type="InterPro" id="IPR004107">
    <property type="entry name" value="Integrase_SAM-like_N"/>
</dbReference>
<dbReference type="Proteomes" id="UP000770889">
    <property type="component" value="Unassembled WGS sequence"/>
</dbReference>
<comment type="caution">
    <text evidence="6">The sequence shown here is derived from an EMBL/GenBank/DDBJ whole genome shotgun (WGS) entry which is preliminary data.</text>
</comment>
<evidence type="ECO:0000256" key="3">
    <source>
        <dbReference type="ARBA" id="ARBA00023172"/>
    </source>
</evidence>
<keyword evidence="3" id="KW-0233">DNA recombination</keyword>
<dbReference type="InterPro" id="IPR011010">
    <property type="entry name" value="DNA_brk_join_enz"/>
</dbReference>
<accession>A0A944MD69</accession>
<evidence type="ECO:0000256" key="2">
    <source>
        <dbReference type="ARBA" id="ARBA00023125"/>
    </source>
</evidence>
<dbReference type="InterPro" id="IPR013762">
    <property type="entry name" value="Integrase-like_cat_sf"/>
</dbReference>
<dbReference type="Pfam" id="PF13495">
    <property type="entry name" value="Phage_int_SAM_4"/>
    <property type="match status" value="1"/>
</dbReference>
<gene>
    <name evidence="6" type="ORF">KME65_19930</name>
</gene>